<dbReference type="HOGENOM" id="CLU_2551669_0_0_9"/>
<accession>V6MEK8</accession>
<keyword evidence="2" id="KW-0238">DNA-binding</keyword>
<evidence type="ECO:0000313" key="2">
    <source>
        <dbReference type="EMBL" id="EST56672.1"/>
    </source>
</evidence>
<sequence>MGLAEYEISIKGEVINVTNELRSDDLPEVLEVKHIQQFLGIGQVQAYDLANSGQFHVVRVGRRIKIPKKSFLEWFYGKKQDA</sequence>
<dbReference type="PATRIC" id="fig|1408254.3.peg.1035"/>
<gene>
    <name evidence="2" type="ORF">T458_05140</name>
</gene>
<dbReference type="AlphaFoldDB" id="V6MEK8"/>
<dbReference type="eggNOG" id="COG3311">
    <property type="taxonomic scope" value="Bacteria"/>
</dbReference>
<dbReference type="Pfam" id="PF12728">
    <property type="entry name" value="HTH_17"/>
    <property type="match status" value="1"/>
</dbReference>
<protein>
    <submittedName>
        <fullName evidence="2">DNA-binding protein</fullName>
    </submittedName>
</protein>
<name>V6MEK8_9BACL</name>
<evidence type="ECO:0000313" key="3">
    <source>
        <dbReference type="Proteomes" id="UP000017973"/>
    </source>
</evidence>
<organism evidence="2 3">
    <name type="scientific">Brevibacillus panacihumi W25</name>
    <dbReference type="NCBI Taxonomy" id="1408254"/>
    <lineage>
        <taxon>Bacteria</taxon>
        <taxon>Bacillati</taxon>
        <taxon>Bacillota</taxon>
        <taxon>Bacilli</taxon>
        <taxon>Bacillales</taxon>
        <taxon>Paenibacillaceae</taxon>
        <taxon>Brevibacillus</taxon>
    </lineage>
</organism>
<reference evidence="2 3" key="1">
    <citation type="journal article" date="2014" name="Genome Announc.">
        <title>Draft Genome Sequence of Brevibacillus panacihumi Strain W25, a Halotolerant Hydrocarbon-Degrading Bacterium.</title>
        <authorList>
            <person name="Wang X."/>
            <person name="Jin D."/>
            <person name="Zhou L."/>
            <person name="Wu L."/>
            <person name="An W."/>
            <person name="Chen Y."/>
            <person name="Zhao L."/>
        </authorList>
    </citation>
    <scope>NUCLEOTIDE SEQUENCE [LARGE SCALE GENOMIC DNA]</scope>
    <source>
        <strain evidence="2 3">W25</strain>
    </source>
</reference>
<feature type="domain" description="Helix-turn-helix" evidence="1">
    <location>
        <begin position="30"/>
        <end position="75"/>
    </location>
</feature>
<dbReference type="InterPro" id="IPR041657">
    <property type="entry name" value="HTH_17"/>
</dbReference>
<dbReference type="EMBL" id="AYJU01000001">
    <property type="protein sequence ID" value="EST56672.1"/>
    <property type="molecule type" value="Genomic_DNA"/>
</dbReference>
<evidence type="ECO:0000259" key="1">
    <source>
        <dbReference type="Pfam" id="PF12728"/>
    </source>
</evidence>
<proteinExistence type="predicted"/>
<comment type="caution">
    <text evidence="2">The sequence shown here is derived from an EMBL/GenBank/DDBJ whole genome shotgun (WGS) entry which is preliminary data.</text>
</comment>
<dbReference type="Proteomes" id="UP000017973">
    <property type="component" value="Unassembled WGS sequence"/>
</dbReference>
<dbReference type="GO" id="GO:0003677">
    <property type="term" value="F:DNA binding"/>
    <property type="evidence" value="ECO:0007669"/>
    <property type="project" value="UniProtKB-KW"/>
</dbReference>
<dbReference type="STRING" id="1408254.T458_05140"/>
<keyword evidence="3" id="KW-1185">Reference proteome</keyword>